<keyword evidence="3" id="KW-1185">Reference proteome</keyword>
<protein>
    <submittedName>
        <fullName evidence="2">Uncharacterized protein</fullName>
    </submittedName>
</protein>
<keyword evidence="1" id="KW-0812">Transmembrane</keyword>
<dbReference type="Pfam" id="PF08997">
    <property type="entry name" value="UCR_6-4kD"/>
    <property type="match status" value="1"/>
</dbReference>
<accession>A0A7J7JP09</accession>
<dbReference type="Gene3D" id="1.20.5.220">
    <property type="match status" value="1"/>
</dbReference>
<dbReference type="GO" id="GO:0006122">
    <property type="term" value="P:mitochondrial electron transport, ubiquinol to cytochrome c"/>
    <property type="evidence" value="ECO:0007669"/>
    <property type="project" value="InterPro"/>
</dbReference>
<gene>
    <name evidence="2" type="ORF">EB796_014339</name>
</gene>
<feature type="transmembrane region" description="Helical" evidence="1">
    <location>
        <begin position="18"/>
        <end position="37"/>
    </location>
</feature>
<reference evidence="2" key="1">
    <citation type="submission" date="2020-06" db="EMBL/GenBank/DDBJ databases">
        <title>Draft genome of Bugula neritina, a colonial animal packing powerful symbionts and potential medicines.</title>
        <authorList>
            <person name="Rayko M."/>
        </authorList>
    </citation>
    <scope>NUCLEOTIDE SEQUENCE [LARGE SCALE GENOMIC DNA]</scope>
    <source>
        <strain evidence="2">Kwan_BN1</strain>
    </source>
</reference>
<organism evidence="2 3">
    <name type="scientific">Bugula neritina</name>
    <name type="common">Brown bryozoan</name>
    <name type="synonym">Sertularia neritina</name>
    <dbReference type="NCBI Taxonomy" id="10212"/>
    <lineage>
        <taxon>Eukaryota</taxon>
        <taxon>Metazoa</taxon>
        <taxon>Spiralia</taxon>
        <taxon>Lophotrochozoa</taxon>
        <taxon>Bryozoa</taxon>
        <taxon>Gymnolaemata</taxon>
        <taxon>Cheilostomatida</taxon>
        <taxon>Flustrina</taxon>
        <taxon>Buguloidea</taxon>
        <taxon>Bugulidae</taxon>
        <taxon>Bugula</taxon>
    </lineage>
</organism>
<dbReference type="Proteomes" id="UP000593567">
    <property type="component" value="Unassembled WGS sequence"/>
</dbReference>
<evidence type="ECO:0000313" key="2">
    <source>
        <dbReference type="EMBL" id="KAF6027354.1"/>
    </source>
</evidence>
<feature type="transmembrane region" description="Helical" evidence="1">
    <location>
        <begin position="49"/>
        <end position="67"/>
    </location>
</feature>
<comment type="caution">
    <text evidence="2">The sequence shown here is derived from an EMBL/GenBank/DDBJ whole genome shotgun (WGS) entry which is preliminary data.</text>
</comment>
<evidence type="ECO:0000313" key="3">
    <source>
        <dbReference type="Proteomes" id="UP000593567"/>
    </source>
</evidence>
<dbReference type="EMBL" id="VXIV02002105">
    <property type="protein sequence ID" value="KAF6027354.1"/>
    <property type="molecule type" value="Genomic_DNA"/>
</dbReference>
<dbReference type="InterPro" id="IPR029027">
    <property type="entry name" value="Single_a-helix_sf"/>
</dbReference>
<dbReference type="GO" id="GO:0005739">
    <property type="term" value="C:mitochondrion"/>
    <property type="evidence" value="ECO:0007669"/>
    <property type="project" value="GOC"/>
</dbReference>
<keyword evidence="1" id="KW-1133">Transmembrane helix</keyword>
<dbReference type="AlphaFoldDB" id="A0A7J7JP09"/>
<sequence length="121" mass="14183">MNIFQKIGARHAMMARNWTTSIGIYGVTAFAALSYFTDWKRRRFRVTRPFLTFLICVLLILYTQLAIKQGDGLGCNIYLFENKSQNVLLFTISQTNVYFCETLLYGIKQIYLYGLNLFEFF</sequence>
<proteinExistence type="predicted"/>
<name>A0A7J7JP09_BUGNE</name>
<keyword evidence="1" id="KW-0472">Membrane</keyword>
<dbReference type="InterPro" id="IPR015089">
    <property type="entry name" value="UQCR"/>
</dbReference>
<dbReference type="SUPFAM" id="SSF81518">
    <property type="entry name" value="Subunit XI (6.4 kDa protein) of cytochrome bc1 complex (Ubiquinol-cytochrome c reductase)"/>
    <property type="match status" value="1"/>
</dbReference>
<evidence type="ECO:0000256" key="1">
    <source>
        <dbReference type="SAM" id="Phobius"/>
    </source>
</evidence>